<name>A0A7M1AXA1_9BACT</name>
<feature type="transmembrane region" description="Helical" evidence="1">
    <location>
        <begin position="12"/>
        <end position="33"/>
    </location>
</feature>
<organism evidence="2 3">
    <name type="scientific">Sulfurimonas marina</name>
    <dbReference type="NCBI Taxonomy" id="2590551"/>
    <lineage>
        <taxon>Bacteria</taxon>
        <taxon>Pseudomonadati</taxon>
        <taxon>Campylobacterota</taxon>
        <taxon>Epsilonproteobacteria</taxon>
        <taxon>Campylobacterales</taxon>
        <taxon>Sulfurimonadaceae</taxon>
        <taxon>Sulfurimonas</taxon>
    </lineage>
</organism>
<feature type="transmembrane region" description="Helical" evidence="1">
    <location>
        <begin position="45"/>
        <end position="67"/>
    </location>
</feature>
<accession>A0A7M1AXA1</accession>
<feature type="transmembrane region" description="Helical" evidence="1">
    <location>
        <begin position="73"/>
        <end position="89"/>
    </location>
</feature>
<keyword evidence="3" id="KW-1185">Reference proteome</keyword>
<evidence type="ECO:0000313" key="2">
    <source>
        <dbReference type="EMBL" id="QOP42054.1"/>
    </source>
</evidence>
<reference evidence="2 3" key="1">
    <citation type="submission" date="2019-06" db="EMBL/GenBank/DDBJ databases">
        <title>Sulfurimonas gotlandica sp. nov., a chemoautotrophic and psychrotolerant epsilonproteobacterium isolated from a pelagic redoxcline, and an emended description of the genus Sulfurimonas.</title>
        <authorList>
            <person name="Wang S."/>
            <person name="Jiang L."/>
            <person name="Shao Z."/>
        </authorList>
    </citation>
    <scope>NUCLEOTIDE SEQUENCE [LARGE SCALE GENOMIC DNA]</scope>
    <source>
        <strain evidence="2 3">B2</strain>
    </source>
</reference>
<gene>
    <name evidence="2" type="ORF">FJR03_10030</name>
</gene>
<keyword evidence="1" id="KW-1133">Transmembrane helix</keyword>
<evidence type="ECO:0000313" key="3">
    <source>
        <dbReference type="Proteomes" id="UP000593910"/>
    </source>
</evidence>
<keyword evidence="1" id="KW-0812">Transmembrane</keyword>
<sequence>MEQMYSMGVNLHSIGILLLIFAIVVNIVLLYQADDSAKYKRLRSVFLLPFNSMLVAAAIFTGSIMMATKHLDFTLENILMIIVAITLIVKEVRRSKALKHVDDDEFIDFVVYKQFAYKILYFEFFIVVAISIWMWFFS</sequence>
<feature type="transmembrane region" description="Helical" evidence="1">
    <location>
        <begin position="119"/>
        <end position="137"/>
    </location>
</feature>
<dbReference type="Proteomes" id="UP000593910">
    <property type="component" value="Chromosome"/>
</dbReference>
<dbReference type="RefSeq" id="WP_193113375.1">
    <property type="nucleotide sequence ID" value="NZ_CP041165.1"/>
</dbReference>
<dbReference type="EMBL" id="CP041165">
    <property type="protein sequence ID" value="QOP42054.1"/>
    <property type="molecule type" value="Genomic_DNA"/>
</dbReference>
<dbReference type="KEGG" id="smax:FJR03_10030"/>
<dbReference type="AlphaFoldDB" id="A0A7M1AXA1"/>
<keyword evidence="1" id="KW-0472">Membrane</keyword>
<proteinExistence type="predicted"/>
<evidence type="ECO:0000256" key="1">
    <source>
        <dbReference type="SAM" id="Phobius"/>
    </source>
</evidence>
<protein>
    <submittedName>
        <fullName evidence="2">Uncharacterized protein</fullName>
    </submittedName>
</protein>